<dbReference type="Proteomes" id="UP000001355">
    <property type="component" value="Chromosome"/>
</dbReference>
<keyword evidence="2" id="KW-1185">Reference proteome</keyword>
<accession>A8FAI9</accession>
<proteinExistence type="predicted"/>
<organism evidence="1 2">
    <name type="scientific">Bacillus pumilus (strain SAFR-032)</name>
    <dbReference type="NCBI Taxonomy" id="315750"/>
    <lineage>
        <taxon>Bacteria</taxon>
        <taxon>Bacillati</taxon>
        <taxon>Bacillota</taxon>
        <taxon>Bacilli</taxon>
        <taxon>Bacillales</taxon>
        <taxon>Bacillaceae</taxon>
        <taxon>Bacillus</taxon>
    </lineage>
</organism>
<sequence>MKHNFINYGAYQRQMSEIGCSSLADDLYIQLVERIKDGETGAIDLTGNITLGDKDSDGDYKLSLVTVSFSADMNDDGVIEMFFERVNVSEVDW</sequence>
<reference evidence="1 2" key="1">
    <citation type="journal article" date="2007" name="PLoS ONE">
        <title>Paradoxical DNA repair and peroxide resistance gene conservation in Bacillus pumilus SAFR-032.</title>
        <authorList>
            <person name="Gioia J."/>
            <person name="Yerrapragada S."/>
            <person name="Qin X."/>
            <person name="Jiang H."/>
            <person name="Igboeli O.C."/>
            <person name="Muzny D."/>
            <person name="Dugan-Rocha S."/>
            <person name="Ding Y."/>
            <person name="Hawes A."/>
            <person name="Liu W."/>
            <person name="Perez L."/>
            <person name="Kovar C."/>
            <person name="Dinh H."/>
            <person name="Lee S."/>
            <person name="Nazareth L."/>
            <person name="Blyth P."/>
            <person name="Holder M."/>
            <person name="Buhay C."/>
            <person name="Tirumalai M.R."/>
            <person name="Liu Y."/>
            <person name="Dasgupta I."/>
            <person name="Bokhetache L."/>
            <person name="Fujita M."/>
            <person name="Karouia F."/>
            <person name="Eswara Moorthy P."/>
            <person name="Siefert J."/>
            <person name="Uzman A."/>
            <person name="Buzumbo P."/>
            <person name="Verma A."/>
            <person name="Zwiya H."/>
            <person name="McWilliams B.D."/>
            <person name="Olowu A."/>
            <person name="Clinkenbeard K.D."/>
            <person name="Newcombe D."/>
            <person name="Golebiewski L."/>
            <person name="Petrosino J.F."/>
            <person name="Nicholson W.L."/>
            <person name="Fox G.E."/>
            <person name="Venkateswaran K."/>
            <person name="Highlander S.K."/>
            <person name="Weinstock G.M."/>
        </authorList>
    </citation>
    <scope>NUCLEOTIDE SEQUENCE [LARGE SCALE GENOMIC DNA]</scope>
    <source>
        <strain evidence="1 2">SAFR-032</strain>
    </source>
</reference>
<reference evidence="1 2" key="3">
    <citation type="journal article" date="2013" name="PLoS ONE">
        <title>Candidate genes that may be responsible for the unusual resistances exhibited by Bacillus pumilus SAFR-032 spores.</title>
        <authorList>
            <person name="Tirumalai M.R."/>
            <person name="Rastogi R."/>
            <person name="Zamani N."/>
            <person name="O'Bryant Williams E."/>
            <person name="Allen S."/>
            <person name="Diouf F."/>
            <person name="Kwende S."/>
            <person name="Weinstock G.M."/>
            <person name="Venkateswaran K.J."/>
            <person name="Fox G.E."/>
        </authorList>
    </citation>
    <scope>NUCLEOTIDE SEQUENCE [LARGE SCALE GENOMIC DNA]</scope>
    <source>
        <strain evidence="1 2">SAFR-032</strain>
    </source>
</reference>
<dbReference type="RefSeq" id="WP_012009107.1">
    <property type="nucleotide sequence ID" value="NC_009848.4"/>
</dbReference>
<dbReference type="EMBL" id="CP000813">
    <property type="protein sequence ID" value="ABV61256.1"/>
    <property type="molecule type" value="Genomic_DNA"/>
</dbReference>
<dbReference type="STRING" id="315750.BPUM_0563"/>
<evidence type="ECO:0000313" key="1">
    <source>
        <dbReference type="EMBL" id="ABV61256.1"/>
    </source>
</evidence>
<name>A8FAI9_BACP2</name>
<dbReference type="KEGG" id="bpu:BPUM_0563"/>
<dbReference type="HOGENOM" id="CLU_2393732_0_0_9"/>
<reference evidence="1 2" key="2">
    <citation type="journal article" date="2013" name="Extremophiles">
        <title>An ICEBs1-like element may be associated with the extreme radiation and desiccation resistance of Bacillus pumilus SAFR-032 spores.</title>
        <authorList>
            <person name="Tirumalai M.R."/>
            <person name="Fox G.E."/>
        </authorList>
    </citation>
    <scope>NUCLEOTIDE SEQUENCE [LARGE SCALE GENOMIC DNA]</scope>
    <source>
        <strain evidence="1 2">SAFR-032</strain>
    </source>
</reference>
<gene>
    <name evidence="1" type="ordered locus">BPUM_0563</name>
</gene>
<dbReference type="GeneID" id="5619811"/>
<protein>
    <submittedName>
        <fullName evidence="1">Uncharacterized protein</fullName>
    </submittedName>
</protein>
<evidence type="ECO:0000313" key="2">
    <source>
        <dbReference type="Proteomes" id="UP000001355"/>
    </source>
</evidence>
<dbReference type="AlphaFoldDB" id="A8FAI9"/>